<evidence type="ECO:0000256" key="3">
    <source>
        <dbReference type="ARBA" id="ARBA00022840"/>
    </source>
</evidence>
<dbReference type="InterPro" id="IPR006016">
    <property type="entry name" value="UspA"/>
</dbReference>
<dbReference type="GO" id="GO:0005524">
    <property type="term" value="F:ATP binding"/>
    <property type="evidence" value="ECO:0007669"/>
    <property type="project" value="UniProtKB-KW"/>
</dbReference>
<dbReference type="PANTHER" id="PTHR46268">
    <property type="entry name" value="STRESS RESPONSE PROTEIN NHAX"/>
    <property type="match status" value="1"/>
</dbReference>
<dbReference type="RefSeq" id="WP_181552430.1">
    <property type="nucleotide sequence ID" value="NZ_JACDUS010000012.1"/>
</dbReference>
<keyword evidence="3" id="KW-0067">ATP-binding</keyword>
<reference evidence="5 6" key="1">
    <citation type="submission" date="2020-07" db="EMBL/GenBank/DDBJ databases">
        <title>Genomic Encyclopedia of Type Strains, Phase IV (KMG-IV): sequencing the most valuable type-strain genomes for metagenomic binning, comparative biology and taxonomic classification.</title>
        <authorList>
            <person name="Goeker M."/>
        </authorList>
    </citation>
    <scope>NUCLEOTIDE SEQUENCE [LARGE SCALE GENOMIC DNA]</scope>
    <source>
        <strain evidence="5 6">DSM 17721</strain>
    </source>
</reference>
<dbReference type="Gene3D" id="3.40.50.620">
    <property type="entry name" value="HUPs"/>
    <property type="match status" value="1"/>
</dbReference>
<evidence type="ECO:0000256" key="2">
    <source>
        <dbReference type="ARBA" id="ARBA00022741"/>
    </source>
</evidence>
<dbReference type="Proteomes" id="UP000525298">
    <property type="component" value="Unassembled WGS sequence"/>
</dbReference>
<dbReference type="InterPro" id="IPR014729">
    <property type="entry name" value="Rossmann-like_a/b/a_fold"/>
</dbReference>
<dbReference type="CDD" id="cd00293">
    <property type="entry name" value="USP-like"/>
    <property type="match status" value="1"/>
</dbReference>
<gene>
    <name evidence="5" type="ORF">HNR65_003164</name>
</gene>
<dbReference type="EMBL" id="JACDUS010000012">
    <property type="protein sequence ID" value="MBA2882809.1"/>
    <property type="molecule type" value="Genomic_DNA"/>
</dbReference>
<keyword evidence="6" id="KW-1185">Reference proteome</keyword>
<proteinExistence type="inferred from homology"/>
<dbReference type="Pfam" id="PF00582">
    <property type="entry name" value="Usp"/>
    <property type="match status" value="1"/>
</dbReference>
<accession>A0A7W0CBQ9</accession>
<organism evidence="5 6">
    <name type="scientific">Desulfosalsimonas propionicica</name>
    <dbReference type="NCBI Taxonomy" id="332175"/>
    <lineage>
        <taxon>Bacteria</taxon>
        <taxon>Pseudomonadati</taxon>
        <taxon>Thermodesulfobacteriota</taxon>
        <taxon>Desulfobacteria</taxon>
        <taxon>Desulfobacterales</taxon>
        <taxon>Desulfosalsimonadaceae</taxon>
        <taxon>Desulfosalsimonas</taxon>
    </lineage>
</organism>
<protein>
    <submittedName>
        <fullName evidence="5">Nucleotide-binding universal stress UspA family protein</fullName>
    </submittedName>
</protein>
<keyword evidence="2" id="KW-0547">Nucleotide-binding</keyword>
<evidence type="ECO:0000313" key="6">
    <source>
        <dbReference type="Proteomes" id="UP000525298"/>
    </source>
</evidence>
<evidence type="ECO:0000259" key="4">
    <source>
        <dbReference type="Pfam" id="PF00582"/>
    </source>
</evidence>
<comment type="caution">
    <text evidence="5">The sequence shown here is derived from an EMBL/GenBank/DDBJ whole genome shotgun (WGS) entry which is preliminary data.</text>
</comment>
<evidence type="ECO:0000256" key="1">
    <source>
        <dbReference type="ARBA" id="ARBA00008791"/>
    </source>
</evidence>
<dbReference type="InterPro" id="IPR006015">
    <property type="entry name" value="Universal_stress_UspA"/>
</dbReference>
<name>A0A7W0CBQ9_9BACT</name>
<dbReference type="PRINTS" id="PR01438">
    <property type="entry name" value="UNVRSLSTRESS"/>
</dbReference>
<evidence type="ECO:0000313" key="5">
    <source>
        <dbReference type="EMBL" id="MBA2882809.1"/>
    </source>
</evidence>
<dbReference type="AlphaFoldDB" id="A0A7W0CBQ9"/>
<feature type="domain" description="UspA" evidence="4">
    <location>
        <begin position="8"/>
        <end position="171"/>
    </location>
</feature>
<dbReference type="PANTHER" id="PTHR46268:SF27">
    <property type="entry name" value="UNIVERSAL STRESS PROTEIN RV2623"/>
    <property type="match status" value="1"/>
</dbReference>
<comment type="similarity">
    <text evidence="1">Belongs to the universal stress protein A family.</text>
</comment>
<sequence length="174" mass="19424">MEIKNINIKNILYTTDLSDTALKAFSYAASLSCAYGAKLTILHVIEGSFSPEEMLSELLTEEQWKNFKERNIDQAKESLSGKSKAHLLMHEGICQFTENVQANEETKPFTTDEVLVLYGDEPVSKIIETSKERNSDLIVMGTHGRKGLFGDIGSTTRAVLRKSKIPVLAVRLDE</sequence>
<dbReference type="SUPFAM" id="SSF52402">
    <property type="entry name" value="Adenine nucleotide alpha hydrolases-like"/>
    <property type="match status" value="1"/>
</dbReference>